<dbReference type="RefSeq" id="WP_036536220.1">
    <property type="nucleotide sequence ID" value="NZ_JJML01000061.1"/>
</dbReference>
<reference evidence="2 3" key="1">
    <citation type="journal article" date="2014" name="Mol. Ecol.">
        <title>Evolution of Synechococcus.</title>
        <authorList>
            <person name="Dvorak P."/>
            <person name="Casamatta D."/>
            <person name="Hasler P."/>
            <person name="Poulickova A."/>
            <person name="Ondrej V."/>
            <person name="Sanges R."/>
        </authorList>
    </citation>
    <scope>NUCLEOTIDE SEQUENCE [LARGE SCALE GENOMIC DNA]</scope>
    <source>
        <strain evidence="2 3">CAUP A 1101</strain>
    </source>
</reference>
<keyword evidence="3" id="KW-1185">Reference proteome</keyword>
<dbReference type="STRING" id="1497020.DO97_17095"/>
<feature type="transmembrane region" description="Helical" evidence="1">
    <location>
        <begin position="39"/>
        <end position="66"/>
    </location>
</feature>
<organism evidence="2 3">
    <name type="scientific">Neosynechococcus sphagnicola sy1</name>
    <dbReference type="NCBI Taxonomy" id="1497020"/>
    <lineage>
        <taxon>Bacteria</taxon>
        <taxon>Bacillati</taxon>
        <taxon>Cyanobacteriota</taxon>
        <taxon>Cyanophyceae</taxon>
        <taxon>Neosynechococcales</taxon>
        <taxon>Neosynechococcaceae</taxon>
        <taxon>Neosynechococcus</taxon>
    </lineage>
</organism>
<gene>
    <name evidence="2" type="ORF">DO97_17095</name>
</gene>
<evidence type="ECO:0000313" key="3">
    <source>
        <dbReference type="Proteomes" id="UP000030170"/>
    </source>
</evidence>
<accession>A0A098THS7</accession>
<dbReference type="AlphaFoldDB" id="A0A098THS7"/>
<feature type="transmembrane region" description="Helical" evidence="1">
    <location>
        <begin position="91"/>
        <end position="111"/>
    </location>
</feature>
<keyword evidence="1" id="KW-0812">Transmembrane</keyword>
<evidence type="ECO:0000256" key="1">
    <source>
        <dbReference type="SAM" id="Phobius"/>
    </source>
</evidence>
<keyword evidence="1" id="KW-1133">Transmembrane helix</keyword>
<comment type="caution">
    <text evidence="2">The sequence shown here is derived from an EMBL/GenBank/DDBJ whole genome shotgun (WGS) entry which is preliminary data.</text>
</comment>
<sequence>MFQLIELGSSLVVQAKLPYQIVRQLPIAETATLSSGSQFVLALIVGVVMAFTFQLLFANLAIAVLASPDSPSDDSDSESLGDSVRGIETKVGLGLLVSVSIALFAASFLAVKLSLLSNHGLGAREAINQIPVAVTVHFSSRRNYSAESGTH</sequence>
<dbReference type="Proteomes" id="UP000030170">
    <property type="component" value="Unassembled WGS sequence"/>
</dbReference>
<keyword evidence="1" id="KW-0472">Membrane</keyword>
<name>A0A098THS7_9CYAN</name>
<protein>
    <submittedName>
        <fullName evidence="2">Uncharacterized protein</fullName>
    </submittedName>
</protein>
<proteinExistence type="predicted"/>
<dbReference type="EMBL" id="JJML01000061">
    <property type="protein sequence ID" value="KGF71649.1"/>
    <property type="molecule type" value="Genomic_DNA"/>
</dbReference>
<evidence type="ECO:0000313" key="2">
    <source>
        <dbReference type="EMBL" id="KGF71649.1"/>
    </source>
</evidence>